<feature type="compositionally biased region" description="Low complexity" evidence="2">
    <location>
        <begin position="102"/>
        <end position="115"/>
    </location>
</feature>
<dbReference type="Proteomes" id="UP000289738">
    <property type="component" value="Chromosome B10"/>
</dbReference>
<dbReference type="EMBL" id="SDMP01000020">
    <property type="protein sequence ID" value="RYQ85735.1"/>
    <property type="molecule type" value="Genomic_DNA"/>
</dbReference>
<evidence type="ECO:0000256" key="2">
    <source>
        <dbReference type="SAM" id="MobiDB-lite"/>
    </source>
</evidence>
<evidence type="ECO:0000313" key="4">
    <source>
        <dbReference type="Proteomes" id="UP000289738"/>
    </source>
</evidence>
<feature type="region of interest" description="Disordered" evidence="2">
    <location>
        <begin position="68"/>
        <end position="122"/>
    </location>
</feature>
<proteinExistence type="predicted"/>
<keyword evidence="4" id="KW-1185">Reference proteome</keyword>
<organism evidence="3 4">
    <name type="scientific">Arachis hypogaea</name>
    <name type="common">Peanut</name>
    <dbReference type="NCBI Taxonomy" id="3818"/>
    <lineage>
        <taxon>Eukaryota</taxon>
        <taxon>Viridiplantae</taxon>
        <taxon>Streptophyta</taxon>
        <taxon>Embryophyta</taxon>
        <taxon>Tracheophyta</taxon>
        <taxon>Spermatophyta</taxon>
        <taxon>Magnoliopsida</taxon>
        <taxon>eudicotyledons</taxon>
        <taxon>Gunneridae</taxon>
        <taxon>Pentapetalae</taxon>
        <taxon>rosids</taxon>
        <taxon>fabids</taxon>
        <taxon>Fabales</taxon>
        <taxon>Fabaceae</taxon>
        <taxon>Papilionoideae</taxon>
        <taxon>50 kb inversion clade</taxon>
        <taxon>dalbergioids sensu lato</taxon>
        <taxon>Dalbergieae</taxon>
        <taxon>Pterocarpus clade</taxon>
        <taxon>Arachis</taxon>
    </lineage>
</organism>
<comment type="caution">
    <text evidence="3">The sequence shown here is derived from an EMBL/GenBank/DDBJ whole genome shotgun (WGS) entry which is preliminary data.</text>
</comment>
<dbReference type="STRING" id="3818.A0A444X7Q4"/>
<name>A0A444X7Q4_ARAHY</name>
<dbReference type="PANTHER" id="PTHR45868">
    <property type="entry name" value="HEAVY METAL-ASSOCIATED ISOPRENYLATED PLANT PROTEIN 33-RELATED"/>
    <property type="match status" value="1"/>
</dbReference>
<gene>
    <name evidence="3" type="ORF">Ahy_B10g105326</name>
</gene>
<evidence type="ECO:0000256" key="1">
    <source>
        <dbReference type="ARBA" id="ARBA00022723"/>
    </source>
</evidence>
<sequence>MCRVANKNVTNLAGPLQLLQSWIFWWFPMLDQQQEYPAYGKVTVSGNVDLNVLIKNLSKSGKYAELCAAPKPNNNQNQNSHLSNHFNKMQIDTKGGRGGNNNKGQQNQKSGGNNQHPPKVQW</sequence>
<accession>A0A444X7Q4</accession>
<dbReference type="GO" id="GO:0046872">
    <property type="term" value="F:metal ion binding"/>
    <property type="evidence" value="ECO:0007669"/>
    <property type="project" value="UniProtKB-KW"/>
</dbReference>
<feature type="compositionally biased region" description="Low complexity" evidence="2">
    <location>
        <begin position="73"/>
        <end position="87"/>
    </location>
</feature>
<keyword evidence="1" id="KW-0479">Metal-binding</keyword>
<evidence type="ECO:0008006" key="5">
    <source>
        <dbReference type="Google" id="ProtNLM"/>
    </source>
</evidence>
<dbReference type="PANTHER" id="PTHR45868:SF74">
    <property type="entry name" value="HEAVY METAL-ASSOCIATED ISOPRENYLATED PLANT PROTEIN 33"/>
    <property type="match status" value="1"/>
</dbReference>
<dbReference type="AlphaFoldDB" id="A0A444X7Q4"/>
<protein>
    <recommendedName>
        <fullName evidence="5">HMA domain-containing protein</fullName>
    </recommendedName>
</protein>
<evidence type="ECO:0000313" key="3">
    <source>
        <dbReference type="EMBL" id="RYQ85735.1"/>
    </source>
</evidence>
<reference evidence="3 4" key="1">
    <citation type="submission" date="2019-01" db="EMBL/GenBank/DDBJ databases">
        <title>Sequencing of cultivated peanut Arachis hypogaea provides insights into genome evolution and oil improvement.</title>
        <authorList>
            <person name="Chen X."/>
        </authorList>
    </citation>
    <scope>NUCLEOTIDE SEQUENCE [LARGE SCALE GENOMIC DNA]</scope>
    <source>
        <strain evidence="4">cv. Fuhuasheng</strain>
        <tissue evidence="3">Leaves</tissue>
    </source>
</reference>